<evidence type="ECO:0000313" key="3">
    <source>
        <dbReference type="Proteomes" id="UP000824469"/>
    </source>
</evidence>
<dbReference type="Proteomes" id="UP000824469">
    <property type="component" value="Unassembled WGS sequence"/>
</dbReference>
<organism evidence="2 3">
    <name type="scientific">Taxus chinensis</name>
    <name type="common">Chinese yew</name>
    <name type="synonym">Taxus wallichiana var. chinensis</name>
    <dbReference type="NCBI Taxonomy" id="29808"/>
    <lineage>
        <taxon>Eukaryota</taxon>
        <taxon>Viridiplantae</taxon>
        <taxon>Streptophyta</taxon>
        <taxon>Embryophyta</taxon>
        <taxon>Tracheophyta</taxon>
        <taxon>Spermatophyta</taxon>
        <taxon>Pinopsida</taxon>
        <taxon>Pinidae</taxon>
        <taxon>Conifers II</taxon>
        <taxon>Cupressales</taxon>
        <taxon>Taxaceae</taxon>
        <taxon>Taxus</taxon>
    </lineage>
</organism>
<feature type="transmembrane region" description="Helical" evidence="1">
    <location>
        <begin position="20"/>
        <end position="37"/>
    </location>
</feature>
<dbReference type="AlphaFoldDB" id="A0AA38FLV0"/>
<protein>
    <submittedName>
        <fullName evidence="2">Uncharacterized protein</fullName>
    </submittedName>
</protein>
<feature type="transmembrane region" description="Helical" evidence="1">
    <location>
        <begin position="123"/>
        <end position="143"/>
    </location>
</feature>
<keyword evidence="1" id="KW-0472">Membrane</keyword>
<feature type="non-terminal residue" evidence="2">
    <location>
        <position position="195"/>
    </location>
</feature>
<proteinExistence type="predicted"/>
<keyword evidence="1" id="KW-0812">Transmembrane</keyword>
<evidence type="ECO:0000313" key="2">
    <source>
        <dbReference type="EMBL" id="KAH9306520.1"/>
    </source>
</evidence>
<reference evidence="2 3" key="1">
    <citation type="journal article" date="2021" name="Nat. Plants">
        <title>The Taxus genome provides insights into paclitaxel biosynthesis.</title>
        <authorList>
            <person name="Xiong X."/>
            <person name="Gou J."/>
            <person name="Liao Q."/>
            <person name="Li Y."/>
            <person name="Zhou Q."/>
            <person name="Bi G."/>
            <person name="Li C."/>
            <person name="Du R."/>
            <person name="Wang X."/>
            <person name="Sun T."/>
            <person name="Guo L."/>
            <person name="Liang H."/>
            <person name="Lu P."/>
            <person name="Wu Y."/>
            <person name="Zhang Z."/>
            <person name="Ro D.K."/>
            <person name="Shang Y."/>
            <person name="Huang S."/>
            <person name="Yan J."/>
        </authorList>
    </citation>
    <scope>NUCLEOTIDE SEQUENCE [LARGE SCALE GENOMIC DNA]</scope>
    <source>
        <strain evidence="2">Ta-2019</strain>
    </source>
</reference>
<comment type="caution">
    <text evidence="2">The sequence shown here is derived from an EMBL/GenBank/DDBJ whole genome shotgun (WGS) entry which is preliminary data.</text>
</comment>
<dbReference type="OMA" id="INFRICI"/>
<name>A0AA38FLV0_TAXCH</name>
<evidence type="ECO:0000256" key="1">
    <source>
        <dbReference type="SAM" id="Phobius"/>
    </source>
</evidence>
<gene>
    <name evidence="2" type="ORF">KI387_010924</name>
</gene>
<sequence length="195" mass="22108">MNMAAPARTAQNDAFITHSLKFTISIVFIGWIALWFLRPLKLWENPWATLLKKTSSSYFGTVGSVNLLFSAPIFLLVILGSIYLHICRNQRISKPKSKKQTVNLWTYPIFIGGPLGTVTGGELLILLIFLALVVWTLSFYIVSGLDEVNQKPRQPGVKMHHRTEAQGIINFRICIEFSETKHGVRSQRKFCLKSE</sequence>
<keyword evidence="3" id="KW-1185">Reference proteome</keyword>
<feature type="transmembrane region" description="Helical" evidence="1">
    <location>
        <begin position="57"/>
        <end position="80"/>
    </location>
</feature>
<feature type="transmembrane region" description="Helical" evidence="1">
    <location>
        <begin position="101"/>
        <end position="117"/>
    </location>
</feature>
<dbReference type="EMBL" id="JAHRHJ020000008">
    <property type="protein sequence ID" value="KAH9306520.1"/>
    <property type="molecule type" value="Genomic_DNA"/>
</dbReference>
<keyword evidence="1" id="KW-1133">Transmembrane helix</keyword>
<accession>A0AA38FLV0</accession>